<dbReference type="GO" id="GO:0007346">
    <property type="term" value="P:regulation of mitotic cell cycle"/>
    <property type="evidence" value="ECO:0007669"/>
    <property type="project" value="TreeGrafter"/>
</dbReference>
<comment type="similarity">
    <text evidence="1">Belongs to the SAPAP family.</text>
</comment>
<evidence type="ECO:0000313" key="4">
    <source>
        <dbReference type="Proteomes" id="UP000494040"/>
    </source>
</evidence>
<dbReference type="PANTHER" id="PTHR12353:SF1">
    <property type="entry name" value="DISKS LARGE-ASSOCIATED PROTEIN 5"/>
    <property type="match status" value="1"/>
</dbReference>
<dbReference type="RefSeq" id="XP_014253748.1">
    <property type="nucleotide sequence ID" value="XM_014398262.2"/>
</dbReference>
<feature type="compositionally biased region" description="Basic residues" evidence="2">
    <location>
        <begin position="371"/>
        <end position="387"/>
    </location>
</feature>
<dbReference type="GeneID" id="106669016"/>
<evidence type="ECO:0000313" key="3">
    <source>
        <dbReference type="EnsemblMetazoa" id="XP_014253748.1"/>
    </source>
</evidence>
<feature type="compositionally biased region" description="Polar residues" evidence="2">
    <location>
        <begin position="223"/>
        <end position="239"/>
    </location>
</feature>
<sequence length="482" mass="54935">MNNKDKRPPFVSYVRVRHTGLSPYKSNLGMKVKNTKITSKTEPLSNKNVELPNKFTIQKPTKKDPLQRKKGKENDQQVPDLGSNKVQKTAQEVLKQRNPKNECKLSAIVTPFLQRDNSNLLENLPSDENPTPTPSSEEETTPNALYEFRTKPNSVEYCQDSSQIFYSQTPTSEASGDCISHNLDTQDGNNSDTNEGEVILGTSFIHENNDCLNANTTCSVEPECQSYSSSNNVTSNDIDPSSEVHEKNANAEVGEQDSVESFHRTRLNSEIERLSEKANTWERLQENVNLPISVLDEVDSTVGQTRLLLRSKFKQFENLINTYSTGCLRPEDLVGFWEMMYLQVTQLDDKFSKLEQLEKNNWLENEENCKQTRKRSKRGGRKRKNKFNHIQSRFRQAKALQEMKINEELDEFESVKNDNGNIVIQTPSKAHQEEKFDGEIESILRTEGIKTPLINKNIMAAKLSRRSSTGIIIRQSLLGKLL</sequence>
<dbReference type="GO" id="GO:0005737">
    <property type="term" value="C:cytoplasm"/>
    <property type="evidence" value="ECO:0007669"/>
    <property type="project" value="TreeGrafter"/>
</dbReference>
<dbReference type="AlphaFoldDB" id="A0A8I6RYI2"/>
<keyword evidence="4" id="KW-1185">Reference proteome</keyword>
<dbReference type="PANTHER" id="PTHR12353">
    <property type="entry name" value="DISKS LARGE-ASSOCIATED PROTEIN DAP SAP90/PSD-95-ASSOCIATED PROTEIN"/>
    <property type="match status" value="1"/>
</dbReference>
<dbReference type="InterPro" id="IPR005026">
    <property type="entry name" value="SAPAP"/>
</dbReference>
<dbReference type="Pfam" id="PF03359">
    <property type="entry name" value="GKAP"/>
    <property type="match status" value="1"/>
</dbReference>
<dbReference type="GO" id="GO:0008017">
    <property type="term" value="F:microtubule binding"/>
    <property type="evidence" value="ECO:0007669"/>
    <property type="project" value="TreeGrafter"/>
</dbReference>
<dbReference type="GO" id="GO:0031616">
    <property type="term" value="C:spindle pole centrosome"/>
    <property type="evidence" value="ECO:0007669"/>
    <property type="project" value="TreeGrafter"/>
</dbReference>
<feature type="region of interest" description="Disordered" evidence="2">
    <location>
        <begin position="368"/>
        <end position="388"/>
    </location>
</feature>
<dbReference type="KEGG" id="clec:106669016"/>
<dbReference type="OrthoDB" id="10023951at2759"/>
<dbReference type="GO" id="GO:0007059">
    <property type="term" value="P:chromosome segregation"/>
    <property type="evidence" value="ECO:0007669"/>
    <property type="project" value="TreeGrafter"/>
</dbReference>
<feature type="region of interest" description="Disordered" evidence="2">
    <location>
        <begin position="33"/>
        <end position="84"/>
    </location>
</feature>
<feature type="compositionally biased region" description="Polar residues" evidence="2">
    <location>
        <begin position="35"/>
        <end position="48"/>
    </location>
</feature>
<feature type="region of interest" description="Disordered" evidence="2">
    <location>
        <begin position="119"/>
        <end position="142"/>
    </location>
</feature>
<dbReference type="GO" id="GO:0005634">
    <property type="term" value="C:nucleus"/>
    <property type="evidence" value="ECO:0007669"/>
    <property type="project" value="TreeGrafter"/>
</dbReference>
<feature type="compositionally biased region" description="Basic and acidic residues" evidence="2">
    <location>
        <begin position="61"/>
        <end position="75"/>
    </location>
</feature>
<dbReference type="GO" id="GO:0051382">
    <property type="term" value="P:kinetochore assembly"/>
    <property type="evidence" value="ECO:0007669"/>
    <property type="project" value="TreeGrafter"/>
</dbReference>
<proteinExistence type="inferred from homology"/>
<dbReference type="GO" id="GO:0007052">
    <property type="term" value="P:mitotic spindle organization"/>
    <property type="evidence" value="ECO:0007669"/>
    <property type="project" value="TreeGrafter"/>
</dbReference>
<name>A0A8I6RYI2_CIMLE</name>
<dbReference type="EnsemblMetazoa" id="XM_014398262.2">
    <property type="protein sequence ID" value="XP_014253748.1"/>
    <property type="gene ID" value="LOC106669016"/>
</dbReference>
<feature type="region of interest" description="Disordered" evidence="2">
    <location>
        <begin position="223"/>
        <end position="260"/>
    </location>
</feature>
<protein>
    <recommendedName>
        <fullName evidence="5">Disks large-associated protein 5</fullName>
    </recommendedName>
</protein>
<dbReference type="Proteomes" id="UP000494040">
    <property type="component" value="Unassembled WGS sequence"/>
</dbReference>
<accession>A0A8I6RYI2</accession>
<reference evidence="3" key="1">
    <citation type="submission" date="2022-01" db="UniProtKB">
        <authorList>
            <consortium name="EnsemblMetazoa"/>
        </authorList>
    </citation>
    <scope>IDENTIFICATION</scope>
</reference>
<evidence type="ECO:0008006" key="5">
    <source>
        <dbReference type="Google" id="ProtNLM"/>
    </source>
</evidence>
<dbReference type="GO" id="GO:0023052">
    <property type="term" value="P:signaling"/>
    <property type="evidence" value="ECO:0007669"/>
    <property type="project" value="InterPro"/>
</dbReference>
<organism evidence="3 4">
    <name type="scientific">Cimex lectularius</name>
    <name type="common">Bed bug</name>
    <name type="synonym">Acanthia lectularia</name>
    <dbReference type="NCBI Taxonomy" id="79782"/>
    <lineage>
        <taxon>Eukaryota</taxon>
        <taxon>Metazoa</taxon>
        <taxon>Ecdysozoa</taxon>
        <taxon>Arthropoda</taxon>
        <taxon>Hexapoda</taxon>
        <taxon>Insecta</taxon>
        <taxon>Pterygota</taxon>
        <taxon>Neoptera</taxon>
        <taxon>Paraneoptera</taxon>
        <taxon>Hemiptera</taxon>
        <taxon>Heteroptera</taxon>
        <taxon>Panheteroptera</taxon>
        <taxon>Cimicomorpha</taxon>
        <taxon>Cimicidae</taxon>
        <taxon>Cimex</taxon>
    </lineage>
</organism>
<dbReference type="GO" id="GO:0051642">
    <property type="term" value="P:centrosome localization"/>
    <property type="evidence" value="ECO:0007669"/>
    <property type="project" value="TreeGrafter"/>
</dbReference>
<evidence type="ECO:0000256" key="1">
    <source>
        <dbReference type="ARBA" id="ARBA00008839"/>
    </source>
</evidence>
<evidence type="ECO:0000256" key="2">
    <source>
        <dbReference type="SAM" id="MobiDB-lite"/>
    </source>
</evidence>